<dbReference type="AlphaFoldDB" id="A0A8T3BRN0"/>
<evidence type="ECO:0000313" key="1">
    <source>
        <dbReference type="EMBL" id="KAI0519818.1"/>
    </source>
</evidence>
<dbReference type="SMR" id="A0A8T3BRN0"/>
<dbReference type="InterPro" id="IPR036388">
    <property type="entry name" value="WH-like_DNA-bd_sf"/>
</dbReference>
<keyword evidence="2" id="KW-1185">Reference proteome</keyword>
<comment type="caution">
    <text evidence="1">The sequence shown here is derived from an EMBL/GenBank/DDBJ whole genome shotgun (WGS) entry which is preliminary data.</text>
</comment>
<dbReference type="PANTHER" id="PTHR23155">
    <property type="entry name" value="DISEASE RESISTANCE PROTEIN RP"/>
    <property type="match status" value="1"/>
</dbReference>
<gene>
    <name evidence="1" type="ORF">KFK09_007279</name>
</gene>
<protein>
    <submittedName>
        <fullName evidence="1">Uncharacterized protein</fullName>
    </submittedName>
</protein>
<dbReference type="OrthoDB" id="693152at2759"/>
<dbReference type="PANTHER" id="PTHR23155:SF1205">
    <property type="entry name" value="DISEASE RESISTANCE PROTEIN RPM1"/>
    <property type="match status" value="1"/>
</dbReference>
<dbReference type="EMBL" id="JAGYWB010000006">
    <property type="protein sequence ID" value="KAI0519818.1"/>
    <property type="molecule type" value="Genomic_DNA"/>
</dbReference>
<dbReference type="GO" id="GO:0098542">
    <property type="term" value="P:defense response to other organism"/>
    <property type="evidence" value="ECO:0007669"/>
    <property type="project" value="TreeGrafter"/>
</dbReference>
<reference evidence="1" key="1">
    <citation type="journal article" date="2022" name="Front. Genet.">
        <title>Chromosome-Scale Assembly of the Dendrobium nobile Genome Provides Insights Into the Molecular Mechanism of the Biosynthesis of the Medicinal Active Ingredient of Dendrobium.</title>
        <authorList>
            <person name="Xu Q."/>
            <person name="Niu S.-C."/>
            <person name="Li K.-L."/>
            <person name="Zheng P.-J."/>
            <person name="Zhang X.-J."/>
            <person name="Jia Y."/>
            <person name="Liu Y."/>
            <person name="Niu Y.-X."/>
            <person name="Yu L.-H."/>
            <person name="Chen D.-F."/>
            <person name="Zhang G.-Q."/>
        </authorList>
    </citation>
    <scope>NUCLEOTIDE SEQUENCE</scope>
    <source>
        <tissue evidence="1">Leaf</tissue>
    </source>
</reference>
<proteinExistence type="predicted"/>
<evidence type="ECO:0000313" key="2">
    <source>
        <dbReference type="Proteomes" id="UP000829196"/>
    </source>
</evidence>
<dbReference type="Gene3D" id="1.10.10.10">
    <property type="entry name" value="Winged helix-like DNA-binding domain superfamily/Winged helix DNA-binding domain"/>
    <property type="match status" value="1"/>
</dbReference>
<sequence length="72" mass="8839">MHILRLSYIFLPRHLQNCFTFCFIFPQDHNFKQETLIIMWITELFCFKNKTNYRIGELEKMNDLSTITYQIS</sequence>
<accession>A0A8T3BRN0</accession>
<name>A0A8T3BRN0_DENNO</name>
<dbReference type="InterPro" id="IPR044974">
    <property type="entry name" value="Disease_R_plants"/>
</dbReference>
<dbReference type="Proteomes" id="UP000829196">
    <property type="component" value="Unassembled WGS sequence"/>
</dbReference>
<organism evidence="1 2">
    <name type="scientific">Dendrobium nobile</name>
    <name type="common">Orchid</name>
    <dbReference type="NCBI Taxonomy" id="94219"/>
    <lineage>
        <taxon>Eukaryota</taxon>
        <taxon>Viridiplantae</taxon>
        <taxon>Streptophyta</taxon>
        <taxon>Embryophyta</taxon>
        <taxon>Tracheophyta</taxon>
        <taxon>Spermatophyta</taxon>
        <taxon>Magnoliopsida</taxon>
        <taxon>Liliopsida</taxon>
        <taxon>Asparagales</taxon>
        <taxon>Orchidaceae</taxon>
        <taxon>Epidendroideae</taxon>
        <taxon>Malaxideae</taxon>
        <taxon>Dendrobiinae</taxon>
        <taxon>Dendrobium</taxon>
    </lineage>
</organism>